<keyword evidence="5 8" id="KW-0378">Hydrolase</keyword>
<comment type="similarity">
    <text evidence="1 8">Belongs to the tannase family.</text>
</comment>
<name>A0A9P3CDT5_9PEZI</name>
<protein>
    <recommendedName>
        <fullName evidence="8">Carboxylic ester hydrolase</fullName>
        <ecNumber evidence="8">3.1.1.-</ecNumber>
    </recommendedName>
</protein>
<reference evidence="9 10" key="1">
    <citation type="submission" date="2021-01" db="EMBL/GenBank/DDBJ databases">
        <title>Cercospora kikuchii MAFF 305040 whole genome shotgun sequence.</title>
        <authorList>
            <person name="Kashiwa T."/>
            <person name="Suzuki T."/>
        </authorList>
    </citation>
    <scope>NUCLEOTIDE SEQUENCE [LARGE SCALE GENOMIC DNA]</scope>
    <source>
        <strain evidence="9 10">MAFF 305040</strain>
    </source>
</reference>
<evidence type="ECO:0000256" key="4">
    <source>
        <dbReference type="ARBA" id="ARBA00022729"/>
    </source>
</evidence>
<evidence type="ECO:0000256" key="1">
    <source>
        <dbReference type="ARBA" id="ARBA00006249"/>
    </source>
</evidence>
<evidence type="ECO:0000256" key="5">
    <source>
        <dbReference type="ARBA" id="ARBA00022801"/>
    </source>
</evidence>
<keyword evidence="4 8" id="KW-0732">Signal</keyword>
<dbReference type="EMBL" id="BOLY01000001">
    <property type="protein sequence ID" value="GIZ38570.1"/>
    <property type="molecule type" value="Genomic_DNA"/>
</dbReference>
<keyword evidence="10" id="KW-1185">Reference proteome</keyword>
<dbReference type="RefSeq" id="XP_044653057.1">
    <property type="nucleotide sequence ID" value="XM_044797122.1"/>
</dbReference>
<feature type="chain" id="PRO_5040531137" description="Carboxylic ester hydrolase" evidence="8">
    <location>
        <begin position="19"/>
        <end position="564"/>
    </location>
</feature>
<evidence type="ECO:0000313" key="9">
    <source>
        <dbReference type="EMBL" id="GIZ38570.1"/>
    </source>
</evidence>
<dbReference type="GO" id="GO:0046872">
    <property type="term" value="F:metal ion binding"/>
    <property type="evidence" value="ECO:0007669"/>
    <property type="project" value="UniProtKB-KW"/>
</dbReference>
<evidence type="ECO:0000313" key="10">
    <source>
        <dbReference type="Proteomes" id="UP000825890"/>
    </source>
</evidence>
<feature type="signal peptide" evidence="8">
    <location>
        <begin position="1"/>
        <end position="18"/>
    </location>
</feature>
<dbReference type="Proteomes" id="UP000825890">
    <property type="component" value="Unassembled WGS sequence"/>
</dbReference>
<evidence type="ECO:0000256" key="2">
    <source>
        <dbReference type="ARBA" id="ARBA00022487"/>
    </source>
</evidence>
<evidence type="ECO:0000256" key="3">
    <source>
        <dbReference type="ARBA" id="ARBA00022723"/>
    </source>
</evidence>
<dbReference type="PANTHER" id="PTHR33938:SF8">
    <property type="entry name" value="CARBOXYLIC ESTER HYDROLASE"/>
    <property type="match status" value="1"/>
</dbReference>
<dbReference type="InterPro" id="IPR011118">
    <property type="entry name" value="Tannase/feruloyl_esterase"/>
</dbReference>
<keyword evidence="7" id="KW-1015">Disulfide bond</keyword>
<evidence type="ECO:0000256" key="8">
    <source>
        <dbReference type="RuleBase" id="RU361238"/>
    </source>
</evidence>
<dbReference type="GeneID" id="68287560"/>
<proteinExistence type="inferred from homology"/>
<keyword evidence="6" id="KW-0106">Calcium</keyword>
<organism evidence="9 10">
    <name type="scientific">Cercospora kikuchii</name>
    <dbReference type="NCBI Taxonomy" id="84275"/>
    <lineage>
        <taxon>Eukaryota</taxon>
        <taxon>Fungi</taxon>
        <taxon>Dikarya</taxon>
        <taxon>Ascomycota</taxon>
        <taxon>Pezizomycotina</taxon>
        <taxon>Dothideomycetes</taxon>
        <taxon>Dothideomycetidae</taxon>
        <taxon>Mycosphaerellales</taxon>
        <taxon>Mycosphaerellaceae</taxon>
        <taxon>Cercospora</taxon>
    </lineage>
</organism>
<dbReference type="SUPFAM" id="SSF53474">
    <property type="entry name" value="alpha/beta-Hydrolases"/>
    <property type="match status" value="1"/>
</dbReference>
<dbReference type="InterPro" id="IPR029058">
    <property type="entry name" value="AB_hydrolase_fold"/>
</dbReference>
<accession>A0A9P3CDT5</accession>
<dbReference type="PANTHER" id="PTHR33938">
    <property type="entry name" value="FERULOYL ESTERASE B-RELATED"/>
    <property type="match status" value="1"/>
</dbReference>
<dbReference type="EC" id="3.1.1.-" evidence="8"/>
<evidence type="ECO:0000256" key="6">
    <source>
        <dbReference type="ARBA" id="ARBA00022837"/>
    </source>
</evidence>
<dbReference type="GO" id="GO:0030600">
    <property type="term" value="F:feruloyl esterase activity"/>
    <property type="evidence" value="ECO:0007669"/>
    <property type="project" value="UniProtKB-ARBA"/>
</dbReference>
<dbReference type="AlphaFoldDB" id="A0A9P3CDT5"/>
<sequence length="564" mass="61340">MLPLLLTSFLALAAESSAATCSSKALEAAGKPADLEGVKIEEVIAEAVKGWVEEPVPMPRALPLLPAESKPLDFCNVTILYSHPGVDGQVRVNVWLPAEKEWNGRYLGQGGSGHQGQAAGIPDALGPAVSMGYAAANTNGGHSNEGDVVHTALDSTWWGVKSPGNVNYDLLQLYGWRSVGELGMLAKHVIEHYYGKKIQYSYWNGCSTGGRQGMILAQRYPKLYQGIISTAPSFNWVTFLVTEFYPHVVMKRLNYYPAPCELDAITAAAIDACDEIDGVKDGIISAPGQCKFDPKSVVGQKYTCGTDTRKITKQAAEVASYAWSGPIDPESGKRVWFGTTPDASMSGIDPVFGGLATTKCDENSKNCKSSPFGISADWIKTWVMKNPDFDLATVDDEQFFDELLVKSYQEYHSSINSADADLRRFRKAGGKLLGWHGLQDQLIPPNGTSSYHDRVKAIVGSKINDFYRHFEAPGIAHCIGGPGAYPLTAFLDLVKWVEKGEAPDHILAQNLPFPGQDMSTFKPFTRKLCPYPKVAAFTGGDENDAANFECKDNFEASVKAKDEL</sequence>
<comment type="caution">
    <text evidence="9">The sequence shown here is derived from an EMBL/GenBank/DDBJ whole genome shotgun (WGS) entry which is preliminary data.</text>
</comment>
<evidence type="ECO:0000256" key="7">
    <source>
        <dbReference type="ARBA" id="ARBA00023157"/>
    </source>
</evidence>
<keyword evidence="3" id="KW-0479">Metal-binding</keyword>
<dbReference type="OrthoDB" id="3039123at2759"/>
<gene>
    <name evidence="9" type="ORF">CKM354_000198500</name>
</gene>
<dbReference type="Pfam" id="PF07519">
    <property type="entry name" value="Tannase"/>
    <property type="match status" value="1"/>
</dbReference>
<keyword evidence="2" id="KW-0719">Serine esterase</keyword>